<dbReference type="PANTHER" id="PTHR21461">
    <property type="entry name" value="GLYCOSYLTRANSFERASE FAMILY 92 PROTEIN"/>
    <property type="match status" value="1"/>
</dbReference>
<dbReference type="EMBL" id="CATQJL010000305">
    <property type="protein sequence ID" value="CAJ0603177.1"/>
    <property type="molecule type" value="Genomic_DNA"/>
</dbReference>
<evidence type="ECO:0000256" key="6">
    <source>
        <dbReference type="ARBA" id="ARBA00022989"/>
    </source>
</evidence>
<evidence type="ECO:0000256" key="5">
    <source>
        <dbReference type="ARBA" id="ARBA00022692"/>
    </source>
</evidence>
<dbReference type="Proteomes" id="UP001176961">
    <property type="component" value="Unassembled WGS sequence"/>
</dbReference>
<dbReference type="Pfam" id="PF01697">
    <property type="entry name" value="Glyco_transf_92"/>
    <property type="match status" value="1"/>
</dbReference>
<dbReference type="GO" id="GO:0016757">
    <property type="term" value="F:glycosyltransferase activity"/>
    <property type="evidence" value="ECO:0007669"/>
    <property type="project" value="UniProtKB-UniRule"/>
</dbReference>
<accession>A0AA36H3R0</accession>
<proteinExistence type="inferred from homology"/>
<keyword evidence="6" id="KW-1133">Transmembrane helix</keyword>
<protein>
    <recommendedName>
        <fullName evidence="8">Glycosyltransferase family 92 protein</fullName>
        <ecNumber evidence="8">2.4.1.-</ecNumber>
    </recommendedName>
</protein>
<keyword evidence="4 8" id="KW-0808">Transferase</keyword>
<organism evidence="9 10">
    <name type="scientific">Cylicocyclus nassatus</name>
    <name type="common">Nematode worm</name>
    <dbReference type="NCBI Taxonomy" id="53992"/>
    <lineage>
        <taxon>Eukaryota</taxon>
        <taxon>Metazoa</taxon>
        <taxon>Ecdysozoa</taxon>
        <taxon>Nematoda</taxon>
        <taxon>Chromadorea</taxon>
        <taxon>Rhabditida</taxon>
        <taxon>Rhabditina</taxon>
        <taxon>Rhabditomorpha</taxon>
        <taxon>Strongyloidea</taxon>
        <taxon>Strongylidae</taxon>
        <taxon>Cylicocyclus</taxon>
    </lineage>
</organism>
<gene>
    <name evidence="9" type="ORF">CYNAS_LOCUS15160</name>
</gene>
<sequence>MNKVIAAYDYSEYSVVTTDALGWYGRVMYCRYIDENNQEIGESVRSIVFPESVVHCCSRNGTAYMTVTKDADGAIDQPVQLIDRKHDTPKYYLSLCLAPIYGSQRKYLVLVELFEHLKLQGVEHFYLYIKEIDKYSQTLIDDYIREGEAEVISLPTEHKIIYCPQIVAAADCLHRSRHHSRYVLFSDLDERFFSPKGYTLKSFVREKLQNAPGRGAIRFTSRWVLRTPPPQSDYQGEETLKQHLPMLVFHNSSAIPNRRIVQKLVLDPRRVLIIFVHHVRAYYPGYKGYQVPFGQMHIRSIYKENFYIHRHYRDTSTWGKQWFDRIAGFGPYEITRYPEEHMKELFENIKNRLDGIYGHRSMLTL</sequence>
<evidence type="ECO:0000313" key="9">
    <source>
        <dbReference type="EMBL" id="CAJ0603177.1"/>
    </source>
</evidence>
<evidence type="ECO:0000256" key="4">
    <source>
        <dbReference type="ARBA" id="ARBA00022679"/>
    </source>
</evidence>
<evidence type="ECO:0000256" key="2">
    <source>
        <dbReference type="ARBA" id="ARBA00007647"/>
    </source>
</evidence>
<keyword evidence="10" id="KW-1185">Reference proteome</keyword>
<evidence type="ECO:0000256" key="8">
    <source>
        <dbReference type="RuleBase" id="RU366017"/>
    </source>
</evidence>
<dbReference type="PANTHER" id="PTHR21461:SF40">
    <property type="entry name" value="GLYCOSYLTRANSFERASE FAMILY 92 PROTEIN"/>
    <property type="match status" value="1"/>
</dbReference>
<dbReference type="EC" id="2.4.1.-" evidence="8"/>
<dbReference type="GO" id="GO:0016020">
    <property type="term" value="C:membrane"/>
    <property type="evidence" value="ECO:0007669"/>
    <property type="project" value="UniProtKB-SubCell"/>
</dbReference>
<dbReference type="AlphaFoldDB" id="A0AA36H3R0"/>
<evidence type="ECO:0000256" key="1">
    <source>
        <dbReference type="ARBA" id="ARBA00004167"/>
    </source>
</evidence>
<dbReference type="InterPro" id="IPR008166">
    <property type="entry name" value="Glyco_transf_92"/>
</dbReference>
<keyword evidence="7" id="KW-0472">Membrane</keyword>
<dbReference type="GO" id="GO:0005737">
    <property type="term" value="C:cytoplasm"/>
    <property type="evidence" value="ECO:0007669"/>
    <property type="project" value="TreeGrafter"/>
</dbReference>
<reference evidence="9" key="1">
    <citation type="submission" date="2023-07" db="EMBL/GenBank/DDBJ databases">
        <authorList>
            <consortium name="CYATHOMIX"/>
        </authorList>
    </citation>
    <scope>NUCLEOTIDE SEQUENCE</scope>
    <source>
        <strain evidence="9">N/A</strain>
    </source>
</reference>
<comment type="subcellular location">
    <subcellularLocation>
        <location evidence="1">Membrane</location>
        <topology evidence="1">Single-pass membrane protein</topology>
    </subcellularLocation>
</comment>
<keyword evidence="5" id="KW-0812">Transmembrane</keyword>
<comment type="similarity">
    <text evidence="2 8">Belongs to the glycosyltransferase 92 family.</text>
</comment>
<keyword evidence="3 8" id="KW-0328">Glycosyltransferase</keyword>
<comment type="caution">
    <text evidence="9">The sequence shown here is derived from an EMBL/GenBank/DDBJ whole genome shotgun (WGS) entry which is preliminary data.</text>
</comment>
<evidence type="ECO:0000256" key="3">
    <source>
        <dbReference type="ARBA" id="ARBA00022676"/>
    </source>
</evidence>
<name>A0AA36H3R0_CYLNA</name>
<evidence type="ECO:0000256" key="7">
    <source>
        <dbReference type="ARBA" id="ARBA00023136"/>
    </source>
</evidence>
<evidence type="ECO:0000313" key="10">
    <source>
        <dbReference type="Proteomes" id="UP001176961"/>
    </source>
</evidence>